<reference evidence="3" key="1">
    <citation type="submission" date="2019-12" db="EMBL/GenBank/DDBJ databases">
        <title>Genome sequence of Babesia ovis.</title>
        <authorList>
            <person name="Yamagishi J."/>
            <person name="Sevinc F."/>
            <person name="Xuan X."/>
        </authorList>
    </citation>
    <scope>NUCLEOTIDE SEQUENCE</scope>
    <source>
        <strain evidence="3">Selcuk</strain>
    </source>
</reference>
<dbReference type="SUPFAM" id="SSF46785">
    <property type="entry name" value="Winged helix' DNA-binding domain"/>
    <property type="match status" value="1"/>
</dbReference>
<feature type="region of interest" description="Disordered" evidence="1">
    <location>
        <begin position="1"/>
        <end position="21"/>
    </location>
</feature>
<dbReference type="InterPro" id="IPR006909">
    <property type="entry name" value="Rad21/Rec8_C_eu"/>
</dbReference>
<feature type="region of interest" description="Disordered" evidence="1">
    <location>
        <begin position="163"/>
        <end position="198"/>
    </location>
</feature>
<evidence type="ECO:0000259" key="2">
    <source>
        <dbReference type="Pfam" id="PF04824"/>
    </source>
</evidence>
<name>A0A9W5TDH2_BABOV</name>
<evidence type="ECO:0000256" key="1">
    <source>
        <dbReference type="SAM" id="MobiDB-lite"/>
    </source>
</evidence>
<feature type="domain" description="Rad21/Rec8-like protein C-terminal eukaryotic" evidence="2">
    <location>
        <begin position="570"/>
        <end position="620"/>
    </location>
</feature>
<dbReference type="AlphaFoldDB" id="A0A9W5TDH2"/>
<sequence>MDSAVAHLSDAPPDNGKKYDEDICSHSSQSPIVFTKQGDGQSIVRRTAEQELDRRTTHIQDVSTRQRTPLTSCVVPNGLASQLFAPLWMAVFHPKKLQKRIIAAVDIERLCIALLKAAKVDERPFLTVGSHIKGLCLILLQKLQSLFDDAAGLSRKMMLTKSAPAISGRPKQRKTYEDMDEDYQLPKRKRSTGKSHKTKKRMLALVDYFDSAHEMSSEHNDSLPHGEDSGKGSSPGHDGDYMPVEQLEVLQLMNFGIGMGMGTDLAFYSASDSKGEHGISYHNFEHGIIDRQPMALDIIRQNRETINPDMYMDLQALSSPFKLNGYSFSPQTRLSQEFSDAATTIASTELSLQTDSVMLSTPEFGKYDLDWDIYNDALKEIEDPLASQNRSSSNSITPSNGRRLVLEYVEPDGKPVHLVKSKSVAKYDTKVTNKVVKATRKTKLQQDEPVAQALAVVPRPPTDKAQWFDSAIDTLVQSVIGNMPVDNQDQTTVKRAASRDKQTKVVLNPQVQVPTSKQAEKWFKSVDNEVTKAKKAQIVREAFGSDSYSTINVLEGYRKYVRQLQDPTQPIEFSSLVHGRSRVTASHIFYRTLCLANADYIGLSQQCYPGAGITVTPARRFWEPVPQYRDTQA</sequence>
<organism evidence="3 4">
    <name type="scientific">Babesia ovis</name>
    <dbReference type="NCBI Taxonomy" id="5869"/>
    <lineage>
        <taxon>Eukaryota</taxon>
        <taxon>Sar</taxon>
        <taxon>Alveolata</taxon>
        <taxon>Apicomplexa</taxon>
        <taxon>Aconoidasida</taxon>
        <taxon>Piroplasmida</taxon>
        <taxon>Babesiidae</taxon>
        <taxon>Babesia</taxon>
    </lineage>
</organism>
<accession>A0A9W5TDH2</accession>
<proteinExistence type="predicted"/>
<feature type="compositionally biased region" description="Basic and acidic residues" evidence="1">
    <location>
        <begin position="216"/>
        <end position="230"/>
    </location>
</feature>
<feature type="region of interest" description="Disordered" evidence="1">
    <location>
        <begin position="216"/>
        <end position="241"/>
    </location>
</feature>
<feature type="compositionally biased region" description="Basic residues" evidence="1">
    <location>
        <begin position="186"/>
        <end position="198"/>
    </location>
</feature>
<evidence type="ECO:0000313" key="4">
    <source>
        <dbReference type="Proteomes" id="UP001057455"/>
    </source>
</evidence>
<gene>
    <name evidence="3" type="ORF">BaOVIS_018560</name>
</gene>
<keyword evidence="4" id="KW-1185">Reference proteome</keyword>
<dbReference type="OrthoDB" id="361197at2759"/>
<dbReference type="Proteomes" id="UP001057455">
    <property type="component" value="Unassembled WGS sequence"/>
</dbReference>
<comment type="caution">
    <text evidence="3">The sequence shown here is derived from an EMBL/GenBank/DDBJ whole genome shotgun (WGS) entry which is preliminary data.</text>
</comment>
<dbReference type="Pfam" id="PF04824">
    <property type="entry name" value="Rad21_Rec8"/>
    <property type="match status" value="1"/>
</dbReference>
<dbReference type="EMBL" id="BLIY01000016">
    <property type="protein sequence ID" value="GFE54452.1"/>
    <property type="molecule type" value="Genomic_DNA"/>
</dbReference>
<dbReference type="InterPro" id="IPR036390">
    <property type="entry name" value="WH_DNA-bd_sf"/>
</dbReference>
<protein>
    <submittedName>
        <fullName evidence="3">N terminus of Rad21 Rec8 like protein, putative</fullName>
    </submittedName>
</protein>
<evidence type="ECO:0000313" key="3">
    <source>
        <dbReference type="EMBL" id="GFE54452.1"/>
    </source>
</evidence>